<dbReference type="SUPFAM" id="SSF47954">
    <property type="entry name" value="Cyclin-like"/>
    <property type="match status" value="2"/>
</dbReference>
<evidence type="ECO:0000313" key="2">
    <source>
        <dbReference type="EMBL" id="KAJ3105347.1"/>
    </source>
</evidence>
<dbReference type="PANTHER" id="PTHR10026">
    <property type="entry name" value="CYCLIN"/>
    <property type="match status" value="1"/>
</dbReference>
<accession>A0AAD5STH0</accession>
<name>A0AAD5STH0_9FUNG</name>
<feature type="region of interest" description="Disordered" evidence="1">
    <location>
        <begin position="384"/>
        <end position="437"/>
    </location>
</feature>
<evidence type="ECO:0008006" key="4">
    <source>
        <dbReference type="Google" id="ProtNLM"/>
    </source>
</evidence>
<feature type="compositionally biased region" description="Polar residues" evidence="1">
    <location>
        <begin position="400"/>
        <end position="414"/>
    </location>
</feature>
<feature type="compositionally biased region" description="Low complexity" evidence="1">
    <location>
        <begin position="570"/>
        <end position="579"/>
    </location>
</feature>
<feature type="compositionally biased region" description="Gly residues" evidence="1">
    <location>
        <begin position="580"/>
        <end position="590"/>
    </location>
</feature>
<keyword evidence="3" id="KW-1185">Reference proteome</keyword>
<dbReference type="InterPro" id="IPR036915">
    <property type="entry name" value="Cyclin-like_sf"/>
</dbReference>
<feature type="compositionally biased region" description="Low complexity" evidence="1">
    <location>
        <begin position="647"/>
        <end position="659"/>
    </location>
</feature>
<feature type="compositionally biased region" description="Low complexity" evidence="1">
    <location>
        <begin position="415"/>
        <end position="425"/>
    </location>
</feature>
<dbReference type="Proteomes" id="UP001211907">
    <property type="component" value="Unassembled WGS sequence"/>
</dbReference>
<dbReference type="AlphaFoldDB" id="A0AAD5STH0"/>
<proteinExistence type="predicted"/>
<evidence type="ECO:0000256" key="1">
    <source>
        <dbReference type="SAM" id="MobiDB-lite"/>
    </source>
</evidence>
<reference evidence="2" key="1">
    <citation type="submission" date="2020-05" db="EMBL/GenBank/DDBJ databases">
        <title>Phylogenomic resolution of chytrid fungi.</title>
        <authorList>
            <person name="Stajich J.E."/>
            <person name="Amses K."/>
            <person name="Simmons R."/>
            <person name="Seto K."/>
            <person name="Myers J."/>
            <person name="Bonds A."/>
            <person name="Quandt C.A."/>
            <person name="Barry K."/>
            <person name="Liu P."/>
            <person name="Grigoriev I."/>
            <person name="Longcore J.E."/>
            <person name="James T.Y."/>
        </authorList>
    </citation>
    <scope>NUCLEOTIDE SEQUENCE</scope>
    <source>
        <strain evidence="2">JEL0513</strain>
    </source>
</reference>
<organism evidence="2 3">
    <name type="scientific">Physocladia obscura</name>
    <dbReference type="NCBI Taxonomy" id="109957"/>
    <lineage>
        <taxon>Eukaryota</taxon>
        <taxon>Fungi</taxon>
        <taxon>Fungi incertae sedis</taxon>
        <taxon>Chytridiomycota</taxon>
        <taxon>Chytridiomycota incertae sedis</taxon>
        <taxon>Chytridiomycetes</taxon>
        <taxon>Chytridiales</taxon>
        <taxon>Chytriomycetaceae</taxon>
        <taxon>Physocladia</taxon>
    </lineage>
</organism>
<evidence type="ECO:0000313" key="3">
    <source>
        <dbReference type="Proteomes" id="UP001211907"/>
    </source>
</evidence>
<dbReference type="InterPro" id="IPR043198">
    <property type="entry name" value="Cyclin/Ssn8"/>
</dbReference>
<dbReference type="GO" id="GO:0016538">
    <property type="term" value="F:cyclin-dependent protein serine/threonine kinase regulator activity"/>
    <property type="evidence" value="ECO:0007669"/>
    <property type="project" value="InterPro"/>
</dbReference>
<protein>
    <recommendedName>
        <fullName evidence="4">Cyclin</fullName>
    </recommendedName>
</protein>
<dbReference type="EMBL" id="JADGJH010002007">
    <property type="protein sequence ID" value="KAJ3105347.1"/>
    <property type="molecule type" value="Genomic_DNA"/>
</dbReference>
<dbReference type="Gene3D" id="1.10.472.10">
    <property type="entry name" value="Cyclin-like"/>
    <property type="match status" value="2"/>
</dbReference>
<feature type="non-terminal residue" evidence="2">
    <location>
        <position position="659"/>
    </location>
</feature>
<feature type="region of interest" description="Disordered" evidence="1">
    <location>
        <begin position="520"/>
        <end position="659"/>
    </location>
</feature>
<feature type="compositionally biased region" description="Polar residues" evidence="1">
    <location>
        <begin position="520"/>
        <end position="562"/>
    </location>
</feature>
<gene>
    <name evidence="2" type="ORF">HK100_003909</name>
</gene>
<dbReference type="GO" id="GO:0006357">
    <property type="term" value="P:regulation of transcription by RNA polymerase II"/>
    <property type="evidence" value="ECO:0007669"/>
    <property type="project" value="InterPro"/>
</dbReference>
<sequence>MNEATNNEVTWDGNKTNASTEPIDAAMYFGEGGTRKQAAVPTTAAVELVGLVCSRMGFPYVTRSAALQLLFRFYAYADRRSDTVYYHPDRTNNSASNSSPISHSHSLSLSDVNTPHTLESDFDAFDIALASIFLASKLEETVKKAKDLILVALHNLHHLQHTNFYLHAQRSPPAYDSPELDAYKRRIINQERRILEALCFDFHAIKHAHKPVIQFTKMHNLPVYVARKAWFIADKSYDCSVCIHYPAHFIALAAIYLAAYDYDLQDLFKLDAKFAHTHYARLTAVFDACLQIISHFQKTDSLERSVDLLKFAKLAKVLEREHATLLEDRVIAPIAPPPIPMNTSEIKKQIQIQRHQLPSATAISASPIATVPITPFVGVHYPTAMPTTMPQKRQRENEETQQQYHDSYHHNQQLPQSQHQYWSQPQQPPTSTPFLSKTAPSLARYNSITVPVTSTAILSSAAAAASSSVMKKPLPVSGGLSSLPPPPIPMSAPTSSLLSSSLTYGSTTGYVSKRQYQSSTAVGEWQTTNDNRPDRSVTNSGRGSADWSTVGLSQQQHQQNGVTGYGATGNNGSSNNSSNGGDGGGNGGGRISFQLQAPGALRQQGKMFGASNSMAGRDGRGQGNRGSSPKSGGGSSDSFHRPHQKPHQQQQNLHQHQSR</sequence>
<comment type="caution">
    <text evidence="2">The sequence shown here is derived from an EMBL/GenBank/DDBJ whole genome shotgun (WGS) entry which is preliminary data.</text>
</comment>